<accession>A0A1J5QYL3</accession>
<comment type="caution">
    <text evidence="1">The sequence shown here is derived from an EMBL/GenBank/DDBJ whole genome shotgun (WGS) entry which is preliminary data.</text>
</comment>
<gene>
    <name evidence="1" type="ORF">GALL_372390</name>
</gene>
<dbReference type="EMBL" id="MLJW01000983">
    <property type="protein sequence ID" value="OIQ80997.1"/>
    <property type="molecule type" value="Genomic_DNA"/>
</dbReference>
<dbReference type="AlphaFoldDB" id="A0A1J5QYL3"/>
<proteinExistence type="predicted"/>
<sequence length="37" mass="4135">MQDIHNHPGFKFPLTSWQAGSALIHVRTDCLIVLCGQ</sequence>
<name>A0A1J5QYL3_9ZZZZ</name>
<evidence type="ECO:0000313" key="1">
    <source>
        <dbReference type="EMBL" id="OIQ80997.1"/>
    </source>
</evidence>
<protein>
    <submittedName>
        <fullName evidence="1">Uncharacterized protein</fullName>
    </submittedName>
</protein>
<reference evidence="1" key="1">
    <citation type="submission" date="2016-10" db="EMBL/GenBank/DDBJ databases">
        <title>Sequence of Gallionella enrichment culture.</title>
        <authorList>
            <person name="Poehlein A."/>
            <person name="Muehling M."/>
            <person name="Daniel R."/>
        </authorList>
    </citation>
    <scope>NUCLEOTIDE SEQUENCE</scope>
</reference>
<organism evidence="1">
    <name type="scientific">mine drainage metagenome</name>
    <dbReference type="NCBI Taxonomy" id="410659"/>
    <lineage>
        <taxon>unclassified sequences</taxon>
        <taxon>metagenomes</taxon>
        <taxon>ecological metagenomes</taxon>
    </lineage>
</organism>